<protein>
    <submittedName>
        <fullName evidence="1">Uncharacterized protein</fullName>
    </submittedName>
</protein>
<reference evidence="1" key="2">
    <citation type="submission" date="2020-06" db="EMBL/GenBank/DDBJ databases">
        <title>Helianthus annuus Genome sequencing and assembly Release 2.</title>
        <authorList>
            <person name="Gouzy J."/>
            <person name="Langlade N."/>
            <person name="Munos S."/>
        </authorList>
    </citation>
    <scope>NUCLEOTIDE SEQUENCE</scope>
    <source>
        <tissue evidence="1">Leaves</tissue>
    </source>
</reference>
<accession>A0A9K3JF14</accession>
<proteinExistence type="predicted"/>
<evidence type="ECO:0000313" key="2">
    <source>
        <dbReference type="Proteomes" id="UP000215914"/>
    </source>
</evidence>
<dbReference type="EMBL" id="MNCJ02000318">
    <property type="protein sequence ID" value="KAF5813781.1"/>
    <property type="molecule type" value="Genomic_DNA"/>
</dbReference>
<name>A0A9K3JF14_HELAN</name>
<dbReference type="Proteomes" id="UP000215914">
    <property type="component" value="Unassembled WGS sequence"/>
</dbReference>
<dbReference type="AlphaFoldDB" id="A0A9K3JF14"/>
<reference evidence="1" key="1">
    <citation type="journal article" date="2017" name="Nature">
        <title>The sunflower genome provides insights into oil metabolism, flowering and Asterid evolution.</title>
        <authorList>
            <person name="Badouin H."/>
            <person name="Gouzy J."/>
            <person name="Grassa C.J."/>
            <person name="Murat F."/>
            <person name="Staton S.E."/>
            <person name="Cottret L."/>
            <person name="Lelandais-Briere C."/>
            <person name="Owens G.L."/>
            <person name="Carrere S."/>
            <person name="Mayjonade B."/>
            <person name="Legrand L."/>
            <person name="Gill N."/>
            <person name="Kane N.C."/>
            <person name="Bowers J.E."/>
            <person name="Hubner S."/>
            <person name="Bellec A."/>
            <person name="Berard A."/>
            <person name="Berges H."/>
            <person name="Blanchet N."/>
            <person name="Boniface M.C."/>
            <person name="Brunel D."/>
            <person name="Catrice O."/>
            <person name="Chaidir N."/>
            <person name="Claudel C."/>
            <person name="Donnadieu C."/>
            <person name="Faraut T."/>
            <person name="Fievet G."/>
            <person name="Helmstetter N."/>
            <person name="King M."/>
            <person name="Knapp S.J."/>
            <person name="Lai Z."/>
            <person name="Le Paslier M.C."/>
            <person name="Lippi Y."/>
            <person name="Lorenzon L."/>
            <person name="Mandel J.R."/>
            <person name="Marage G."/>
            <person name="Marchand G."/>
            <person name="Marquand E."/>
            <person name="Bret-Mestries E."/>
            <person name="Morien E."/>
            <person name="Nambeesan S."/>
            <person name="Nguyen T."/>
            <person name="Pegot-Espagnet P."/>
            <person name="Pouilly N."/>
            <person name="Raftis F."/>
            <person name="Sallet E."/>
            <person name="Schiex T."/>
            <person name="Thomas J."/>
            <person name="Vandecasteele C."/>
            <person name="Vares D."/>
            <person name="Vear F."/>
            <person name="Vautrin S."/>
            <person name="Crespi M."/>
            <person name="Mangin B."/>
            <person name="Burke J.M."/>
            <person name="Salse J."/>
            <person name="Munos S."/>
            <person name="Vincourt P."/>
            <person name="Rieseberg L.H."/>
            <person name="Langlade N.B."/>
        </authorList>
    </citation>
    <scope>NUCLEOTIDE SEQUENCE</scope>
    <source>
        <tissue evidence="1">Leaves</tissue>
    </source>
</reference>
<comment type="caution">
    <text evidence="1">The sequence shown here is derived from an EMBL/GenBank/DDBJ whole genome shotgun (WGS) entry which is preliminary data.</text>
</comment>
<sequence length="67" mass="8000">MKRPYGRPVAYTWCTYCFFANKPVNNRPRAPHPPADMIEQTFYCKKKLIDVFQLLIRASRTALFVYR</sequence>
<gene>
    <name evidence="1" type="ORF">HanXRQr2_Chr03g0102761</name>
</gene>
<keyword evidence="2" id="KW-1185">Reference proteome</keyword>
<evidence type="ECO:0000313" key="1">
    <source>
        <dbReference type="EMBL" id="KAF5813781.1"/>
    </source>
</evidence>
<organism evidence="1 2">
    <name type="scientific">Helianthus annuus</name>
    <name type="common">Common sunflower</name>
    <dbReference type="NCBI Taxonomy" id="4232"/>
    <lineage>
        <taxon>Eukaryota</taxon>
        <taxon>Viridiplantae</taxon>
        <taxon>Streptophyta</taxon>
        <taxon>Embryophyta</taxon>
        <taxon>Tracheophyta</taxon>
        <taxon>Spermatophyta</taxon>
        <taxon>Magnoliopsida</taxon>
        <taxon>eudicotyledons</taxon>
        <taxon>Gunneridae</taxon>
        <taxon>Pentapetalae</taxon>
        <taxon>asterids</taxon>
        <taxon>campanulids</taxon>
        <taxon>Asterales</taxon>
        <taxon>Asteraceae</taxon>
        <taxon>Asteroideae</taxon>
        <taxon>Heliantheae alliance</taxon>
        <taxon>Heliantheae</taxon>
        <taxon>Helianthus</taxon>
    </lineage>
</organism>
<dbReference type="Gramene" id="mRNA:HanXRQr2_Chr03g0102761">
    <property type="protein sequence ID" value="CDS:HanXRQr2_Chr03g0102761.1"/>
    <property type="gene ID" value="HanXRQr2_Chr03g0102761"/>
</dbReference>